<proteinExistence type="inferred from homology"/>
<dbReference type="InterPro" id="IPR003593">
    <property type="entry name" value="AAA+_ATPase"/>
</dbReference>
<dbReference type="InterPro" id="IPR027417">
    <property type="entry name" value="P-loop_NTPase"/>
</dbReference>
<accession>A0ABQ3WDD1</accession>
<evidence type="ECO:0000256" key="1">
    <source>
        <dbReference type="ARBA" id="ARBA00005417"/>
    </source>
</evidence>
<feature type="domain" description="ABC transporter" evidence="5">
    <location>
        <begin position="11"/>
        <end position="236"/>
    </location>
</feature>
<evidence type="ECO:0000256" key="3">
    <source>
        <dbReference type="ARBA" id="ARBA00022741"/>
    </source>
</evidence>
<gene>
    <name evidence="6" type="ORF">Aca07nite_11300</name>
</gene>
<dbReference type="PROSITE" id="PS00211">
    <property type="entry name" value="ABC_TRANSPORTER_1"/>
    <property type="match status" value="1"/>
</dbReference>
<keyword evidence="2" id="KW-0813">Transport</keyword>
<dbReference type="EMBL" id="BOMF01000018">
    <property type="protein sequence ID" value="GID43855.1"/>
    <property type="molecule type" value="Genomic_DNA"/>
</dbReference>
<dbReference type="InterPro" id="IPR017871">
    <property type="entry name" value="ABC_transporter-like_CS"/>
</dbReference>
<evidence type="ECO:0000256" key="2">
    <source>
        <dbReference type="ARBA" id="ARBA00022448"/>
    </source>
</evidence>
<organism evidence="6">
    <name type="scientific">Actinoplanes campanulatus</name>
    <dbReference type="NCBI Taxonomy" id="113559"/>
    <lineage>
        <taxon>Bacteria</taxon>
        <taxon>Bacillati</taxon>
        <taxon>Actinomycetota</taxon>
        <taxon>Actinomycetes</taxon>
        <taxon>Micromonosporales</taxon>
        <taxon>Micromonosporaceae</taxon>
        <taxon>Actinoplanes</taxon>
    </lineage>
</organism>
<dbReference type="SUPFAM" id="SSF52540">
    <property type="entry name" value="P-loop containing nucleoside triphosphate hydrolases"/>
    <property type="match status" value="1"/>
</dbReference>
<comment type="similarity">
    <text evidence="1">Belongs to the ABC transporter superfamily.</text>
</comment>
<sequence length="299" mass="32177">MTRSLIIFAMIETRELTKTYGRVDAVRDVTFTAAPGRVTGLLGLNGSGKSTTLRMLLGLTRPTRGQALINGSRYRDLKNPLRQVGAVLEQGLSHPGQTGYAHMMTQAKLSGASRERAMALLEYVGLEDAGGKRSGEYSLGMRQRLAVATALLGEPSVLILDEPANGLDPPGMAWLRGLLRDHAYAGGTVLISSHLLSELELLVDDVVIIGEGRMLRAGPLDELRAGTQLRIRGGDHERLATAYERAGATVTTDGHALYVAGLSPEQAGDIALEQRIPIYELVAETQHLEDVFLSVAEAR</sequence>
<evidence type="ECO:0000259" key="5">
    <source>
        <dbReference type="PROSITE" id="PS50893"/>
    </source>
</evidence>
<dbReference type="PROSITE" id="PS50893">
    <property type="entry name" value="ABC_TRANSPORTER_2"/>
    <property type="match status" value="1"/>
</dbReference>
<dbReference type="InterPro" id="IPR003439">
    <property type="entry name" value="ABC_transporter-like_ATP-bd"/>
</dbReference>
<dbReference type="SMART" id="SM00382">
    <property type="entry name" value="AAA"/>
    <property type="match status" value="1"/>
</dbReference>
<keyword evidence="4" id="KW-0067">ATP-binding</keyword>
<dbReference type="Gene3D" id="3.40.50.300">
    <property type="entry name" value="P-loop containing nucleotide triphosphate hydrolases"/>
    <property type="match status" value="1"/>
</dbReference>
<keyword evidence="3" id="KW-0547">Nucleotide-binding</keyword>
<name>A0ABQ3WDD1_9ACTN</name>
<comment type="caution">
    <text evidence="6">The sequence shown here is derived from an EMBL/GenBank/DDBJ whole genome shotgun (WGS) entry which is preliminary data.</text>
</comment>
<dbReference type="PANTHER" id="PTHR43335:SF4">
    <property type="entry name" value="ABC TRANSPORTER, ATP-BINDING PROTEIN"/>
    <property type="match status" value="1"/>
</dbReference>
<reference evidence="6" key="1">
    <citation type="submission" date="2021-01" db="EMBL/GenBank/DDBJ databases">
        <title>Whole genome shotgun sequence of Actinoplanes capillaceus NBRC 16408.</title>
        <authorList>
            <person name="Komaki H."/>
            <person name="Tamura T."/>
        </authorList>
    </citation>
    <scope>NUCLEOTIDE SEQUENCE [LARGE SCALE GENOMIC DNA]</scope>
    <source>
        <strain evidence="6">NBRC 16408</strain>
    </source>
</reference>
<dbReference type="Pfam" id="PF00005">
    <property type="entry name" value="ABC_tran"/>
    <property type="match status" value="1"/>
</dbReference>
<dbReference type="PANTHER" id="PTHR43335">
    <property type="entry name" value="ABC TRANSPORTER, ATP-BINDING PROTEIN"/>
    <property type="match status" value="1"/>
</dbReference>
<evidence type="ECO:0000313" key="6">
    <source>
        <dbReference type="EMBL" id="GID43855.1"/>
    </source>
</evidence>
<evidence type="ECO:0000256" key="4">
    <source>
        <dbReference type="ARBA" id="ARBA00022840"/>
    </source>
</evidence>
<protein>
    <submittedName>
        <fullName evidence="6">ABC transporter</fullName>
    </submittedName>
</protein>